<dbReference type="Gene3D" id="3.40.395.10">
    <property type="entry name" value="Adenoviral Proteinase, Chain A"/>
    <property type="match status" value="1"/>
</dbReference>
<organism evidence="6">
    <name type="scientific">Arabidopsis thaliana</name>
    <name type="common">Mouse-ear cress</name>
    <dbReference type="NCBI Taxonomy" id="3702"/>
    <lineage>
        <taxon>Eukaryota</taxon>
        <taxon>Viridiplantae</taxon>
        <taxon>Streptophyta</taxon>
        <taxon>Embryophyta</taxon>
        <taxon>Tracheophyta</taxon>
        <taxon>Spermatophyta</taxon>
        <taxon>Magnoliopsida</taxon>
        <taxon>eudicotyledons</taxon>
        <taxon>Gunneridae</taxon>
        <taxon>Pentapetalae</taxon>
        <taxon>rosids</taxon>
        <taxon>malvids</taxon>
        <taxon>Brassicales</taxon>
        <taxon>Brassicaceae</taxon>
        <taxon>Camelineae</taxon>
        <taxon>Arabidopsis</taxon>
    </lineage>
</organism>
<feature type="domain" description="Ubiquitin-like protease family profile" evidence="5">
    <location>
        <begin position="983"/>
        <end position="1181"/>
    </location>
</feature>
<evidence type="ECO:0000313" key="6">
    <source>
        <dbReference type="EMBL" id="AAD26959.1"/>
    </source>
</evidence>
<accession>Q9XIH2</accession>
<dbReference type="GO" id="GO:0008234">
    <property type="term" value="F:cysteine-type peptidase activity"/>
    <property type="evidence" value="ECO:0007669"/>
    <property type="project" value="InterPro"/>
</dbReference>
<evidence type="ECO:0000256" key="3">
    <source>
        <dbReference type="ARBA" id="ARBA00022801"/>
    </source>
</evidence>
<dbReference type="EMBL" id="AC007134">
    <property type="protein sequence ID" value="AAD26959.1"/>
    <property type="molecule type" value="Genomic_DNA"/>
</dbReference>
<dbReference type="PANTHER" id="PTHR48449">
    <property type="entry name" value="DUF1985 DOMAIN-CONTAINING PROTEIN"/>
    <property type="match status" value="1"/>
</dbReference>
<dbReference type="PANTHER" id="PTHR48449:SF1">
    <property type="entry name" value="DUF1985 DOMAIN-CONTAINING PROTEIN"/>
    <property type="match status" value="1"/>
</dbReference>
<dbReference type="AlphaFoldDB" id="Q9XIH2"/>
<feature type="compositionally biased region" description="Polar residues" evidence="4">
    <location>
        <begin position="21"/>
        <end position="32"/>
    </location>
</feature>
<dbReference type="InterPro" id="IPR015410">
    <property type="entry name" value="DUF1985"/>
</dbReference>
<name>Q9XIH2_ARATH</name>
<comment type="similarity">
    <text evidence="1">Belongs to the peptidase C48 family.</text>
</comment>
<evidence type="ECO:0000256" key="2">
    <source>
        <dbReference type="ARBA" id="ARBA00022670"/>
    </source>
</evidence>
<proteinExistence type="inferred from homology"/>
<dbReference type="Pfam" id="PF02902">
    <property type="entry name" value="Peptidase_C48"/>
    <property type="match status" value="1"/>
</dbReference>
<keyword evidence="2" id="KW-0645">Protease</keyword>
<evidence type="ECO:0000259" key="5">
    <source>
        <dbReference type="PROSITE" id="PS50600"/>
    </source>
</evidence>
<gene>
    <name evidence="6" type="ordered locus">At2g16180</name>
</gene>
<dbReference type="SUPFAM" id="SSF54001">
    <property type="entry name" value="Cysteine proteinases"/>
    <property type="match status" value="1"/>
</dbReference>
<dbReference type="InterPro" id="IPR038765">
    <property type="entry name" value="Papain-like_cys_pep_sf"/>
</dbReference>
<feature type="compositionally biased region" description="Acidic residues" evidence="4">
    <location>
        <begin position="626"/>
        <end position="637"/>
    </location>
</feature>
<evidence type="ECO:0000256" key="4">
    <source>
        <dbReference type="SAM" id="MobiDB-lite"/>
    </source>
</evidence>
<dbReference type="InterPro" id="IPR003653">
    <property type="entry name" value="Peptidase_C48_C"/>
</dbReference>
<feature type="region of interest" description="Disordered" evidence="4">
    <location>
        <begin position="504"/>
        <end position="732"/>
    </location>
</feature>
<feature type="compositionally biased region" description="Low complexity" evidence="4">
    <location>
        <begin position="719"/>
        <end position="731"/>
    </location>
</feature>
<feature type="region of interest" description="Disordered" evidence="4">
    <location>
        <begin position="1"/>
        <end position="35"/>
    </location>
</feature>
<reference evidence="6" key="2">
    <citation type="submission" date="2000-03" db="EMBL/GenBank/DDBJ databases">
        <authorList>
            <person name="Lin X."/>
            <person name="Kaul S."/>
            <person name="Shea T.P."/>
            <person name="Fujii C.Y."/>
            <person name="Shen M."/>
            <person name="VanAken S.E."/>
            <person name="Barnstead M.E."/>
            <person name="Mason T.M."/>
            <person name="Bowman C.L."/>
            <person name="Ronning C.M."/>
            <person name="Benito M.-I."/>
            <person name="Carrera A.J."/>
            <person name="Creasy T.H."/>
            <person name="Buell C.R."/>
            <person name="Town C.D."/>
            <person name="Nierman W.C."/>
            <person name="Fraser C.M."/>
            <person name="Venter J.C."/>
        </authorList>
    </citation>
    <scope>NUCLEOTIDE SEQUENCE</scope>
</reference>
<feature type="compositionally biased region" description="Basic residues" evidence="4">
    <location>
        <begin position="1"/>
        <end position="11"/>
    </location>
</feature>
<dbReference type="PROSITE" id="PS50600">
    <property type="entry name" value="ULP_PROTEASE"/>
    <property type="match status" value="1"/>
</dbReference>
<reference evidence="6" key="3">
    <citation type="submission" date="2002-02" db="EMBL/GenBank/DDBJ databases">
        <authorList>
            <person name="Town C.D."/>
            <person name="Kaul S."/>
        </authorList>
    </citation>
    <scope>NUCLEOTIDE SEQUENCE</scope>
</reference>
<dbReference type="Pfam" id="PF09331">
    <property type="entry name" value="DUF1985"/>
    <property type="match status" value="1"/>
</dbReference>
<feature type="compositionally biased region" description="Gly residues" evidence="4">
    <location>
        <begin position="417"/>
        <end position="460"/>
    </location>
</feature>
<sequence>MAATRKSSRRRGVSDIDEASAATTNLGSTSNDPGELPQRLFALDHYPSKAKINAYSRPEYIGQIAAALKDTPEMTFLLDSPFGDLFRIPTNKASFSVTKKRYEMWMVFAGHPIRLGLREWALITGLECGTYPKDKDVESVMQREEGENTVWATLFGDDKANPTVEELRDRLISETDMPAWKKLALALIIIVDGVLICDKSPPLRPNEMTVELTKNLDFSCKYPWGRTSFLLTLERIASFKGETDVKKLRSGCKQHSYVLHGFPLGLQLLAFKTIPSIASLLPSEGDTAVFTERTIKNLSKLRPIKTSTILACESAEQVCAVVVVDITYIVDPADSNCPKSFVWRKEKEDPRVDNILRMLKSEQEWNEKMWVGGDDAPKKQVRPSATGERVILKRQRRVANPVENKKRKISHSDDGEGGPSGGDGEGGPSGGDGEGGPSGADGEGGPSGGDGEGGPSGGDGEVGDEAFDKYAGELRRFFKRQTQLLDNKFEDLKVFVREEIRAALQSQDRNEEGPRASHKSDSPSEKVERVTKTVEKVNKRVEKANKRVEKAAEQVQRKSVKKSTKQKNFVPRRSSKLNNTPKKAATGSLPVEEVPGNDGDGEVSAKHTVSDYDMDNIYLGGASSTEQEEGGNSEVEEDSSKLHQNVCDSVMEDNVDRVPSPSHQPEHGIPDGGNFEQLLPDPILSDPIIEKMSDDVSSSSHQDVAKGLGGNPEEDVVAPESQQLEEPQSPEVKVRQEFAFEVTEDGNPIAETICRDGEEALKEAKSPRVVDEALEDTALPRLVPPTTVGDFDYEANLSDPSSPTVVVSKVLTQLKDDILAENVSKIPEKVLTQLKDDVLEEKVSEKVAIPEETGKEDDVVEASVSQTEAIVAPVNEKEKKSVKWRVNFSDDTKNDDKKDPDVTFVEEREAGLEVLVKAGDSLYNPLEKVDEAKFQKLCNIMQEEKIYASVHSHNYLFVCQSYINHNYFICLTNFRCHTLFGFRKVDNEFFTTLAEANDWVGSYHMEMMALLMWHKNGEHMKRNRYVGVDPRLTFLLSSCATAFRSCRKPDTFKWDKLLTRFPKGECLNREPQLHWIRDVDVISVPMNWKDEKHWVGLAICLQRRAIEIMDPLRSLTRESVVRSRILPIMEMLPYLVRATCKDYLDKPYPVTPFTYIRNQRLAQNPTTGECGPYAMKFIELYMLNTPVEDRFSIEEDDMYNFRKGYAVDLYEHGIGPLI</sequence>
<dbReference type="GO" id="GO:0006508">
    <property type="term" value="P:proteolysis"/>
    <property type="evidence" value="ECO:0007669"/>
    <property type="project" value="UniProtKB-KW"/>
</dbReference>
<feature type="compositionally biased region" description="Basic and acidic residues" evidence="4">
    <location>
        <begin position="508"/>
        <end position="556"/>
    </location>
</feature>
<keyword evidence="3" id="KW-0378">Hydrolase</keyword>
<evidence type="ECO:0000256" key="1">
    <source>
        <dbReference type="ARBA" id="ARBA00005234"/>
    </source>
</evidence>
<dbReference type="PIR" id="E84537">
    <property type="entry name" value="E84537"/>
</dbReference>
<reference key="1">
    <citation type="journal article" date="1999" name="Nature">
        <title>Sequence and analysis of chromosome 2 of the plant Arabidopsis thaliana.</title>
        <authorList>
            <person name="Lin X."/>
            <person name="Kaul S."/>
            <person name="Rounsley S."/>
            <person name="Shea T.P."/>
            <person name="Benito M.I."/>
            <person name="Town C.D."/>
            <person name="Fujii C.Y."/>
            <person name="Mason T."/>
            <person name="Bowman C.L."/>
            <person name="Barnstead M."/>
            <person name="Feldblyum T.V."/>
            <person name="Buell C.R."/>
            <person name="Ketchum K.A."/>
            <person name="Lee J."/>
            <person name="Ronning C.M."/>
            <person name="Koo H.L."/>
            <person name="Moffat K.S."/>
            <person name="Cronin L.A."/>
            <person name="Shen M."/>
            <person name="Pai G."/>
            <person name="Van Aken S."/>
            <person name="Umayam L."/>
            <person name="Tallon L.J."/>
            <person name="Gill J.E."/>
            <person name="Adams M.D."/>
            <person name="Carrera A.J."/>
            <person name="Creasy T.H."/>
            <person name="Goodman H.M."/>
            <person name="Somerville C.R."/>
            <person name="Copenhaver G.P."/>
            <person name="Preuss D."/>
            <person name="Nierman W.C."/>
            <person name="White O."/>
            <person name="Eisen J.A."/>
            <person name="Salzberg S.L."/>
            <person name="Fraser C.M."/>
            <person name="Venter J.C."/>
        </authorList>
    </citation>
    <scope>NUCLEOTIDE SEQUENCE [LARGE SCALE GENOMIC DNA]</scope>
    <source>
        <strain>cv. Columbia</strain>
    </source>
</reference>
<protein>
    <submittedName>
        <fullName evidence="6">Uncharacterized protein At2g16180</fullName>
    </submittedName>
</protein>
<feature type="region of interest" description="Disordered" evidence="4">
    <location>
        <begin position="371"/>
        <end position="465"/>
    </location>
</feature>